<dbReference type="InterPro" id="IPR052016">
    <property type="entry name" value="Bact_Sigma-Reg"/>
</dbReference>
<dbReference type="Gene3D" id="3.60.40.10">
    <property type="entry name" value="PPM-type phosphatase domain"/>
    <property type="match status" value="1"/>
</dbReference>
<name>A0A5N0TE64_9GAMM</name>
<dbReference type="Gene3D" id="3.30.450.40">
    <property type="match status" value="1"/>
</dbReference>
<accession>A0A5N0TE64</accession>
<dbReference type="SUPFAM" id="SSF81606">
    <property type="entry name" value="PP2C-like"/>
    <property type="match status" value="1"/>
</dbReference>
<dbReference type="SMART" id="SM00065">
    <property type="entry name" value="GAF"/>
    <property type="match status" value="1"/>
</dbReference>
<dbReference type="SMART" id="SM00331">
    <property type="entry name" value="PP2C_SIG"/>
    <property type="match status" value="1"/>
</dbReference>
<dbReference type="RefSeq" id="WP_150862891.1">
    <property type="nucleotide sequence ID" value="NZ_VYXP01000002.1"/>
</dbReference>
<dbReference type="InterPro" id="IPR003018">
    <property type="entry name" value="GAF"/>
</dbReference>
<evidence type="ECO:0000256" key="1">
    <source>
        <dbReference type="ARBA" id="ARBA00022801"/>
    </source>
</evidence>
<dbReference type="PANTHER" id="PTHR43156">
    <property type="entry name" value="STAGE II SPORULATION PROTEIN E-RELATED"/>
    <property type="match status" value="1"/>
</dbReference>
<dbReference type="PANTHER" id="PTHR43156:SF2">
    <property type="entry name" value="STAGE II SPORULATION PROTEIN E"/>
    <property type="match status" value="1"/>
</dbReference>
<dbReference type="EMBL" id="VYXP01000002">
    <property type="protein sequence ID" value="KAA9133332.1"/>
    <property type="molecule type" value="Genomic_DNA"/>
</dbReference>
<evidence type="ECO:0000259" key="2">
    <source>
        <dbReference type="SMART" id="SM00065"/>
    </source>
</evidence>
<evidence type="ECO:0000313" key="5">
    <source>
        <dbReference type="Proteomes" id="UP000325372"/>
    </source>
</evidence>
<comment type="caution">
    <text evidence="4">The sequence shown here is derived from an EMBL/GenBank/DDBJ whole genome shotgun (WGS) entry which is preliminary data.</text>
</comment>
<dbReference type="SUPFAM" id="SSF55781">
    <property type="entry name" value="GAF domain-like"/>
    <property type="match status" value="1"/>
</dbReference>
<organism evidence="4 5">
    <name type="scientific">Marinihelvus fidelis</name>
    <dbReference type="NCBI Taxonomy" id="2613842"/>
    <lineage>
        <taxon>Bacteria</taxon>
        <taxon>Pseudomonadati</taxon>
        <taxon>Pseudomonadota</taxon>
        <taxon>Gammaproteobacteria</taxon>
        <taxon>Chromatiales</taxon>
        <taxon>Wenzhouxiangellaceae</taxon>
        <taxon>Marinihelvus</taxon>
    </lineage>
</organism>
<dbReference type="GO" id="GO:0016791">
    <property type="term" value="F:phosphatase activity"/>
    <property type="evidence" value="ECO:0007669"/>
    <property type="project" value="TreeGrafter"/>
</dbReference>
<dbReference type="Proteomes" id="UP000325372">
    <property type="component" value="Unassembled WGS sequence"/>
</dbReference>
<keyword evidence="5" id="KW-1185">Reference proteome</keyword>
<dbReference type="InterPro" id="IPR036457">
    <property type="entry name" value="PPM-type-like_dom_sf"/>
</dbReference>
<sequence>MNTLTHGLAPEQLGCEEISRESLMKILEIMHRLAAPEAMPELLREIIEVGKLAIVAEAGVLWLLDRDADELVMVSPSSDAPLRRRLGDGWVGVCAQVREMSNIHECRDDDRFQADPLNLPGFETRSLFNVPIIGQDDSLLGVMQWLGARPGQFDHHDEWVGPALAAQAAVAVQHAYMTDELLANAILEREVAVAREIQLSTLPSELPEVDGYGLYGHFLPTSHTGGDLYDLVMLDGQLFMLLGDATGHGFGPALSATQMQAMMRVAFRLGAGLDDAYRQVNNQMAEDLPDDRFITAFMGFLDPASHQVQFHSAGQGPILHYHAAEDRLEWHKPTSFPLGVMELETGAQRAKQLQLAPGDILALVSDGIYEFANANGEQFGEAGVGDVVRRYRGRPVAELGQALVDAAFAFGGDVEQADDITLVLVRRDG</sequence>
<reference evidence="4 5" key="1">
    <citation type="submission" date="2019-09" db="EMBL/GenBank/DDBJ databases">
        <title>Wenzhouxiangella sp. Genome sequencing and assembly.</title>
        <authorList>
            <person name="Zhang R."/>
        </authorList>
    </citation>
    <scope>NUCLEOTIDE SEQUENCE [LARGE SCALE GENOMIC DNA]</scope>
    <source>
        <strain evidence="4 5">W260</strain>
    </source>
</reference>
<feature type="domain" description="GAF" evidence="2">
    <location>
        <begin position="38"/>
        <end position="182"/>
    </location>
</feature>
<dbReference type="AlphaFoldDB" id="A0A5N0TE64"/>
<evidence type="ECO:0000259" key="3">
    <source>
        <dbReference type="SMART" id="SM00331"/>
    </source>
</evidence>
<dbReference type="InterPro" id="IPR001932">
    <property type="entry name" value="PPM-type_phosphatase-like_dom"/>
</dbReference>
<dbReference type="Pfam" id="PF01590">
    <property type="entry name" value="GAF"/>
    <property type="match status" value="1"/>
</dbReference>
<evidence type="ECO:0000313" key="4">
    <source>
        <dbReference type="EMBL" id="KAA9133332.1"/>
    </source>
</evidence>
<feature type="domain" description="PPM-type phosphatase" evidence="3">
    <location>
        <begin position="209"/>
        <end position="427"/>
    </location>
</feature>
<dbReference type="InterPro" id="IPR029016">
    <property type="entry name" value="GAF-like_dom_sf"/>
</dbReference>
<keyword evidence="1" id="KW-0378">Hydrolase</keyword>
<gene>
    <name evidence="4" type="ORF">F3N42_02980</name>
</gene>
<proteinExistence type="predicted"/>
<protein>
    <submittedName>
        <fullName evidence="4">SpoIIE family protein phosphatase</fullName>
    </submittedName>
</protein>
<dbReference type="Pfam" id="PF07228">
    <property type="entry name" value="SpoIIE"/>
    <property type="match status" value="1"/>
</dbReference>